<reference evidence="1" key="1">
    <citation type="submission" date="2020-07" db="EMBL/GenBank/DDBJ databases">
        <authorList>
            <person name="Lin J."/>
        </authorList>
    </citation>
    <scope>NUCLEOTIDE SEQUENCE</scope>
</reference>
<sequence length="169" mass="18893">MSPDFTSGERCVTRQYRRKQRLPLKIEGAEVGEDPSDTVSEIIAKVLMGPIWQDDTKGSDSPSVSGQVLLDYLFGGPTRNEVINVYFHIIDKLDCIGEHKFSQPGIFCRSEVAMHVLNRMQGIGKDKALTADFVRDVAFGSASIRHFLEEINAHTCSNNRFVLIPLHSN</sequence>
<name>A0A6V7Q8E3_ANACO</name>
<gene>
    <name evidence="1" type="ORF">CB5_LOCUS22670</name>
</gene>
<proteinExistence type="predicted"/>
<dbReference type="AlphaFoldDB" id="A0A6V7Q8E3"/>
<protein>
    <submittedName>
        <fullName evidence="1">Uncharacterized protein</fullName>
    </submittedName>
</protein>
<evidence type="ECO:0000313" key="1">
    <source>
        <dbReference type="EMBL" id="CAD1839459.1"/>
    </source>
</evidence>
<organism evidence="1">
    <name type="scientific">Ananas comosus var. bracteatus</name>
    <name type="common">red pineapple</name>
    <dbReference type="NCBI Taxonomy" id="296719"/>
    <lineage>
        <taxon>Eukaryota</taxon>
        <taxon>Viridiplantae</taxon>
        <taxon>Streptophyta</taxon>
        <taxon>Embryophyta</taxon>
        <taxon>Tracheophyta</taxon>
        <taxon>Spermatophyta</taxon>
        <taxon>Magnoliopsida</taxon>
        <taxon>Liliopsida</taxon>
        <taxon>Poales</taxon>
        <taxon>Bromeliaceae</taxon>
        <taxon>Bromelioideae</taxon>
        <taxon>Ananas</taxon>
    </lineage>
</organism>
<dbReference type="EMBL" id="LR862134">
    <property type="protein sequence ID" value="CAD1839459.1"/>
    <property type="molecule type" value="Genomic_DNA"/>
</dbReference>
<accession>A0A6V7Q8E3</accession>